<comment type="caution">
    <text evidence="2">The sequence shown here is derived from an EMBL/GenBank/DDBJ whole genome shotgun (WGS) entry which is preliminary data.</text>
</comment>
<evidence type="ECO:0000313" key="3">
    <source>
        <dbReference type="Proteomes" id="UP001430953"/>
    </source>
</evidence>
<evidence type="ECO:0000256" key="1">
    <source>
        <dbReference type="SAM" id="Phobius"/>
    </source>
</evidence>
<keyword evidence="1" id="KW-1133">Transmembrane helix</keyword>
<dbReference type="EMBL" id="JADYXP020000007">
    <property type="protein sequence ID" value="KAL0120759.1"/>
    <property type="molecule type" value="Genomic_DNA"/>
</dbReference>
<gene>
    <name evidence="2" type="ORF">PUN28_008441</name>
</gene>
<feature type="transmembrane region" description="Helical" evidence="1">
    <location>
        <begin position="269"/>
        <end position="291"/>
    </location>
</feature>
<name>A0AAW2FXR6_9HYME</name>
<accession>A0AAW2FXR6</accession>
<sequence>MHEIIAFRQQRFHSCVGEHLKSPSRIYREIDSRAFCDKLASLTFPASLFLLFRYALLNATRHIASRWDSSGAGECRRAPVQKVVIFGAISCFAVRLDLMIRVPRGRSRLSVAKEVLVPCRGTSQSPALKTEVVHNIVAVGSTTPPPPLPTFFSVGRPLARPPRRTLSSIKAEGIDGEMIEHCAPQCSSMYRPTLRAQPEYVVHRSNWTMIDDVTFLSPLLCRVSSSMSPPPSLVRQHGILLSPASRSSNPPQAEHRIEDAQSSRLSLSFFHLFVVSLFLSSLALSTLFSFLSSSRSSPLPPRVLFYSLAISLPSFSLSFSFSLFLSISLYYFDLLPLLIPALSRSSF</sequence>
<keyword evidence="1" id="KW-0812">Transmembrane</keyword>
<proteinExistence type="predicted"/>
<dbReference type="Proteomes" id="UP001430953">
    <property type="component" value="Unassembled WGS sequence"/>
</dbReference>
<dbReference type="AlphaFoldDB" id="A0AAW2FXR6"/>
<keyword evidence="1" id="KW-0472">Membrane</keyword>
<evidence type="ECO:0000313" key="2">
    <source>
        <dbReference type="EMBL" id="KAL0120759.1"/>
    </source>
</evidence>
<organism evidence="2 3">
    <name type="scientific">Cardiocondyla obscurior</name>
    <dbReference type="NCBI Taxonomy" id="286306"/>
    <lineage>
        <taxon>Eukaryota</taxon>
        <taxon>Metazoa</taxon>
        <taxon>Ecdysozoa</taxon>
        <taxon>Arthropoda</taxon>
        <taxon>Hexapoda</taxon>
        <taxon>Insecta</taxon>
        <taxon>Pterygota</taxon>
        <taxon>Neoptera</taxon>
        <taxon>Endopterygota</taxon>
        <taxon>Hymenoptera</taxon>
        <taxon>Apocrita</taxon>
        <taxon>Aculeata</taxon>
        <taxon>Formicoidea</taxon>
        <taxon>Formicidae</taxon>
        <taxon>Myrmicinae</taxon>
        <taxon>Cardiocondyla</taxon>
    </lineage>
</organism>
<reference evidence="2 3" key="1">
    <citation type="submission" date="2023-03" db="EMBL/GenBank/DDBJ databases">
        <title>High recombination rates correlate with genetic variation in Cardiocondyla obscurior ants.</title>
        <authorList>
            <person name="Errbii M."/>
        </authorList>
    </citation>
    <scope>NUCLEOTIDE SEQUENCE [LARGE SCALE GENOMIC DNA]</scope>
    <source>
        <strain evidence="2">Alpha-2009</strain>
        <tissue evidence="2">Whole body</tissue>
    </source>
</reference>
<keyword evidence="3" id="KW-1185">Reference proteome</keyword>
<feature type="transmembrane region" description="Helical" evidence="1">
    <location>
        <begin position="303"/>
        <end position="332"/>
    </location>
</feature>
<protein>
    <submittedName>
        <fullName evidence="2">Uncharacterized protein</fullName>
    </submittedName>
</protein>